<name>A0ACC0CBU9_CATRO</name>
<keyword evidence="2" id="KW-1185">Reference proteome</keyword>
<proteinExistence type="predicted"/>
<evidence type="ECO:0000313" key="1">
    <source>
        <dbReference type="EMBL" id="KAI5682359.1"/>
    </source>
</evidence>
<protein>
    <submittedName>
        <fullName evidence="1">Uncharacterized protein</fullName>
    </submittedName>
</protein>
<dbReference type="Proteomes" id="UP001060085">
    <property type="component" value="Linkage Group LG01"/>
</dbReference>
<comment type="caution">
    <text evidence="1">The sequence shown here is derived from an EMBL/GenBank/DDBJ whole genome shotgun (WGS) entry which is preliminary data.</text>
</comment>
<sequence length="309" mass="34472">MTGSRSSNHADEAMSESSQNRQSEPIREVTPRPEQATHKVMENFMIKMTKLLEASMATKRDERVPATGVDEALEGFLKFRPPEFYGEVEQEIKVELILEQLNDIYDTFKYEDTMRALDPLPPIGFAAAVEAAIRTKKADQAVIQRKAATGSAATPYKCPGQGLWKPRDPKRPYGKLRTGNGGRQTLTPGRVHKCPEMQQELPKMSKRTGRPPVMRGATEEGNNKPQVKAKVYTLNGLPVYTKAEVVETCNDWWMGIFAGLKCLRPDSVRAAGQVAFRFIKTYENPIPTKVTILVMIMCSEASEDCTVCG</sequence>
<reference evidence="2" key="1">
    <citation type="journal article" date="2023" name="Nat. Plants">
        <title>Single-cell RNA sequencing provides a high-resolution roadmap for understanding the multicellular compartmentation of specialized metabolism.</title>
        <authorList>
            <person name="Sun S."/>
            <person name="Shen X."/>
            <person name="Li Y."/>
            <person name="Li Y."/>
            <person name="Wang S."/>
            <person name="Li R."/>
            <person name="Zhang H."/>
            <person name="Shen G."/>
            <person name="Guo B."/>
            <person name="Wei J."/>
            <person name="Xu J."/>
            <person name="St-Pierre B."/>
            <person name="Chen S."/>
            <person name="Sun C."/>
        </authorList>
    </citation>
    <scope>NUCLEOTIDE SEQUENCE [LARGE SCALE GENOMIC DNA]</scope>
</reference>
<accession>A0ACC0CBU9</accession>
<gene>
    <name evidence="1" type="ORF">M9H77_03587</name>
</gene>
<evidence type="ECO:0000313" key="2">
    <source>
        <dbReference type="Proteomes" id="UP001060085"/>
    </source>
</evidence>
<dbReference type="EMBL" id="CM044701">
    <property type="protein sequence ID" value="KAI5682359.1"/>
    <property type="molecule type" value="Genomic_DNA"/>
</dbReference>
<organism evidence="1 2">
    <name type="scientific">Catharanthus roseus</name>
    <name type="common">Madagascar periwinkle</name>
    <name type="synonym">Vinca rosea</name>
    <dbReference type="NCBI Taxonomy" id="4058"/>
    <lineage>
        <taxon>Eukaryota</taxon>
        <taxon>Viridiplantae</taxon>
        <taxon>Streptophyta</taxon>
        <taxon>Embryophyta</taxon>
        <taxon>Tracheophyta</taxon>
        <taxon>Spermatophyta</taxon>
        <taxon>Magnoliopsida</taxon>
        <taxon>eudicotyledons</taxon>
        <taxon>Gunneridae</taxon>
        <taxon>Pentapetalae</taxon>
        <taxon>asterids</taxon>
        <taxon>lamiids</taxon>
        <taxon>Gentianales</taxon>
        <taxon>Apocynaceae</taxon>
        <taxon>Rauvolfioideae</taxon>
        <taxon>Vinceae</taxon>
        <taxon>Catharanthinae</taxon>
        <taxon>Catharanthus</taxon>
    </lineage>
</organism>